<comment type="subcellular location">
    <subcellularLocation>
        <location evidence="1">Membrane</location>
        <topology evidence="1">Multi-pass membrane protein</topology>
    </subcellularLocation>
</comment>
<name>A0A424YAZ5_9FIRM</name>
<feature type="transmembrane region" description="Helical" evidence="3">
    <location>
        <begin position="64"/>
        <end position="85"/>
    </location>
</feature>
<keyword evidence="3" id="KW-0812">Transmembrane</keyword>
<dbReference type="InterPro" id="IPR005133">
    <property type="entry name" value="PhaG_MnhG_YufB"/>
</dbReference>
<evidence type="ECO:0000256" key="1">
    <source>
        <dbReference type="ARBA" id="ARBA00004141"/>
    </source>
</evidence>
<protein>
    <submittedName>
        <fullName evidence="4">Monovalent cation/H(+) antiporter subunit G</fullName>
    </submittedName>
</protein>
<dbReference type="PANTHER" id="PTHR34703">
    <property type="entry name" value="ANTIPORTER SUBUNIT MNHG2-RELATED"/>
    <property type="match status" value="1"/>
</dbReference>
<proteinExistence type="inferred from homology"/>
<dbReference type="Proteomes" id="UP000285138">
    <property type="component" value="Unassembled WGS sequence"/>
</dbReference>
<organism evidence="4 5">
    <name type="scientific">Candidatus Syntrophonatronum acetioxidans</name>
    <dbReference type="NCBI Taxonomy" id="1795816"/>
    <lineage>
        <taxon>Bacteria</taxon>
        <taxon>Bacillati</taxon>
        <taxon>Bacillota</taxon>
        <taxon>Clostridia</taxon>
        <taxon>Eubacteriales</taxon>
        <taxon>Syntrophomonadaceae</taxon>
        <taxon>Candidatus Syntrophonatronum</taxon>
    </lineage>
</organism>
<dbReference type="PANTHER" id="PTHR34703:SF1">
    <property type="entry name" value="ANTIPORTER SUBUNIT MNHG2-RELATED"/>
    <property type="match status" value="1"/>
</dbReference>
<feature type="transmembrane region" description="Helical" evidence="3">
    <location>
        <begin position="6"/>
        <end position="29"/>
    </location>
</feature>
<dbReference type="AlphaFoldDB" id="A0A424YAZ5"/>
<dbReference type="NCBIfam" id="TIGR01300">
    <property type="entry name" value="CPA3_mnhG_phaG"/>
    <property type="match status" value="1"/>
</dbReference>
<evidence type="ECO:0000313" key="4">
    <source>
        <dbReference type="EMBL" id="RQD73868.1"/>
    </source>
</evidence>
<evidence type="ECO:0000256" key="3">
    <source>
        <dbReference type="SAM" id="Phobius"/>
    </source>
</evidence>
<comment type="similarity">
    <text evidence="2">Belongs to the CPA3 antiporters (TC 2.A.63) subunit G family.</text>
</comment>
<comment type="caution">
    <text evidence="4">The sequence shown here is derived from an EMBL/GenBank/DDBJ whole genome shotgun (WGS) entry which is preliminary data.</text>
</comment>
<evidence type="ECO:0000313" key="5">
    <source>
        <dbReference type="Proteomes" id="UP000285138"/>
    </source>
</evidence>
<gene>
    <name evidence="4" type="ORF">D5R97_08770</name>
</gene>
<dbReference type="EMBL" id="QZAA01000232">
    <property type="protein sequence ID" value="RQD73868.1"/>
    <property type="molecule type" value="Genomic_DNA"/>
</dbReference>
<accession>A0A424YAZ5</accession>
<sequence>MILEGITLFILVCGLFFFMVGLMGLLRFPDPYTRLHATTKCDTLGLGLILFSLILYQGLTPPSIKLAIIIVFIWLSNPTGAHAIAKAAHSVDIPMKLVEYQENKSMEEGTSL</sequence>
<evidence type="ECO:0000256" key="2">
    <source>
        <dbReference type="ARBA" id="ARBA00008404"/>
    </source>
</evidence>
<dbReference type="Pfam" id="PF03334">
    <property type="entry name" value="PhaG_MnhG_YufB"/>
    <property type="match status" value="1"/>
</dbReference>
<reference evidence="4 5" key="1">
    <citation type="submission" date="2018-08" db="EMBL/GenBank/DDBJ databases">
        <title>The metabolism and importance of syntrophic acetate oxidation coupled to methane or sulfide production in haloalkaline environments.</title>
        <authorList>
            <person name="Timmers P.H.A."/>
            <person name="Vavourakis C.D."/>
            <person name="Sorokin D.Y."/>
            <person name="Sinninghe Damste J.S."/>
            <person name="Muyzer G."/>
            <person name="Stams A.J.M."/>
            <person name="Plugge C.M."/>
        </authorList>
    </citation>
    <scope>NUCLEOTIDE SEQUENCE [LARGE SCALE GENOMIC DNA]</scope>
    <source>
        <strain evidence="4">MSAO_Bac1</strain>
    </source>
</reference>
<keyword evidence="3" id="KW-0472">Membrane</keyword>
<keyword evidence="3" id="KW-1133">Transmembrane helix</keyword>
<dbReference type="GO" id="GO:0015385">
    <property type="term" value="F:sodium:proton antiporter activity"/>
    <property type="evidence" value="ECO:0007669"/>
    <property type="project" value="TreeGrafter"/>
</dbReference>